<protein>
    <submittedName>
        <fullName evidence="2">Uncharacterized protein</fullName>
    </submittedName>
</protein>
<dbReference type="Proteomes" id="UP000525298">
    <property type="component" value="Unassembled WGS sequence"/>
</dbReference>
<keyword evidence="3" id="KW-1185">Reference proteome</keyword>
<reference evidence="2 3" key="1">
    <citation type="submission" date="2020-07" db="EMBL/GenBank/DDBJ databases">
        <title>Genomic Encyclopedia of Type Strains, Phase IV (KMG-IV): sequencing the most valuable type-strain genomes for metagenomic binning, comparative biology and taxonomic classification.</title>
        <authorList>
            <person name="Goeker M."/>
        </authorList>
    </citation>
    <scope>NUCLEOTIDE SEQUENCE [LARGE SCALE GENOMIC DNA]</scope>
    <source>
        <strain evidence="2 3">DSM 17721</strain>
    </source>
</reference>
<evidence type="ECO:0000313" key="3">
    <source>
        <dbReference type="Proteomes" id="UP000525298"/>
    </source>
</evidence>
<gene>
    <name evidence="2" type="ORF">HNR65_002244</name>
</gene>
<proteinExistence type="predicted"/>
<dbReference type="AlphaFoldDB" id="A0A7W0CA04"/>
<evidence type="ECO:0000313" key="2">
    <source>
        <dbReference type="EMBL" id="MBA2881910.1"/>
    </source>
</evidence>
<feature type="compositionally biased region" description="Polar residues" evidence="1">
    <location>
        <begin position="127"/>
        <end position="141"/>
    </location>
</feature>
<feature type="region of interest" description="Disordered" evidence="1">
    <location>
        <begin position="127"/>
        <end position="165"/>
    </location>
</feature>
<feature type="compositionally biased region" description="Basic and acidic residues" evidence="1">
    <location>
        <begin position="147"/>
        <end position="158"/>
    </location>
</feature>
<sequence length="165" mass="19057">MDVFDQENHELAGELQRAMEIIYEPEMWPVVRSYPPVLARACCILQIYAVGLRTGEIIWFRGANPINRAWVHLPETFEKNPECRRPDGRAFQCEQGMDVRIRDITWVAESPGMETETYQIKQCRCSSAGQERSGSRSSVQGETVLEFSRESEMTPIERLKRKYGP</sequence>
<name>A0A7W0CA04_9BACT</name>
<dbReference type="RefSeq" id="WP_181551566.1">
    <property type="nucleotide sequence ID" value="NZ_JACDUS010000006.1"/>
</dbReference>
<accession>A0A7W0CA04</accession>
<organism evidence="2 3">
    <name type="scientific">Desulfosalsimonas propionicica</name>
    <dbReference type="NCBI Taxonomy" id="332175"/>
    <lineage>
        <taxon>Bacteria</taxon>
        <taxon>Pseudomonadati</taxon>
        <taxon>Thermodesulfobacteriota</taxon>
        <taxon>Desulfobacteria</taxon>
        <taxon>Desulfobacterales</taxon>
        <taxon>Desulfosalsimonadaceae</taxon>
        <taxon>Desulfosalsimonas</taxon>
    </lineage>
</organism>
<comment type="caution">
    <text evidence="2">The sequence shown here is derived from an EMBL/GenBank/DDBJ whole genome shotgun (WGS) entry which is preliminary data.</text>
</comment>
<evidence type="ECO:0000256" key="1">
    <source>
        <dbReference type="SAM" id="MobiDB-lite"/>
    </source>
</evidence>
<dbReference type="EMBL" id="JACDUS010000006">
    <property type="protein sequence ID" value="MBA2881910.1"/>
    <property type="molecule type" value="Genomic_DNA"/>
</dbReference>